<sequence>METINNIASSASKLIYGDPKAESGQEPISGQSGRGTVDEPFDSGNLEGKVVDLLLFCLITFRLTHPPRILLSSTRVSWPLPRSACDAPDQPFFFVRFS</sequence>
<dbReference type="AlphaFoldDB" id="A0A1S8BKC4"/>
<comment type="caution">
    <text evidence="2">The sequence shown here is derived from an EMBL/GenBank/DDBJ whole genome shotgun (WGS) entry which is preliminary data.</text>
</comment>
<gene>
    <name evidence="2" type="ORF">BK809_0008000</name>
</gene>
<evidence type="ECO:0000256" key="1">
    <source>
        <dbReference type="SAM" id="MobiDB-lite"/>
    </source>
</evidence>
<dbReference type="EMBL" id="MSZU01000076">
    <property type="protein sequence ID" value="OMP87909.1"/>
    <property type="molecule type" value="Genomic_DNA"/>
</dbReference>
<proteinExistence type="predicted"/>
<accession>A0A1S8BKC4</accession>
<evidence type="ECO:0000313" key="3">
    <source>
        <dbReference type="Proteomes" id="UP000190776"/>
    </source>
</evidence>
<dbReference type="OrthoDB" id="3946508at2759"/>
<reference evidence="2 3" key="1">
    <citation type="submission" date="2017-01" db="EMBL/GenBank/DDBJ databases">
        <title>Draft genome sequence of Diplodia seriata F98.1, a fungal species involved in grapevine trunk diseases.</title>
        <authorList>
            <person name="Robert-Siegwald G."/>
            <person name="Vallet J."/>
            <person name="Abou-Mansour E."/>
            <person name="Xu J."/>
            <person name="Rey P."/>
            <person name="Bertsch C."/>
            <person name="Rego C."/>
            <person name="Larignon P."/>
            <person name="Fontaine F."/>
            <person name="Lebrun M.-H."/>
        </authorList>
    </citation>
    <scope>NUCLEOTIDE SEQUENCE [LARGE SCALE GENOMIC DNA]</scope>
    <source>
        <strain evidence="2 3">F98.1</strain>
    </source>
</reference>
<name>A0A1S8BKC4_9PEZI</name>
<organism evidence="2 3">
    <name type="scientific">Diplodia seriata</name>
    <dbReference type="NCBI Taxonomy" id="420778"/>
    <lineage>
        <taxon>Eukaryota</taxon>
        <taxon>Fungi</taxon>
        <taxon>Dikarya</taxon>
        <taxon>Ascomycota</taxon>
        <taxon>Pezizomycotina</taxon>
        <taxon>Dothideomycetes</taxon>
        <taxon>Dothideomycetes incertae sedis</taxon>
        <taxon>Botryosphaeriales</taxon>
        <taxon>Botryosphaeriaceae</taxon>
        <taxon>Diplodia</taxon>
    </lineage>
</organism>
<evidence type="ECO:0000313" key="2">
    <source>
        <dbReference type="EMBL" id="OMP87909.1"/>
    </source>
</evidence>
<dbReference type="Proteomes" id="UP000190776">
    <property type="component" value="Unassembled WGS sequence"/>
</dbReference>
<feature type="region of interest" description="Disordered" evidence="1">
    <location>
        <begin position="16"/>
        <end position="41"/>
    </location>
</feature>
<protein>
    <submittedName>
        <fullName evidence="2">Uncharacterized protein</fullName>
    </submittedName>
</protein>